<comment type="caution">
    <text evidence="1">The sequence shown here is derived from an EMBL/GenBank/DDBJ whole genome shotgun (WGS) entry which is preliminary data.</text>
</comment>
<reference evidence="1 2" key="1">
    <citation type="submission" date="2016-11" db="EMBL/GenBank/DDBJ databases">
        <title>Comparative genomics of co-occurring bacteria in distinct bioleaching systems unravels niche-specific adaptation.</title>
        <authorList>
            <person name="Zhang X."/>
            <person name="Liu X."/>
            <person name="Yin H."/>
        </authorList>
    </citation>
    <scope>NUCLEOTIDE SEQUENCE [LARGE SCALE GENOMIC DNA]</scope>
    <source>
        <strain evidence="1 2">DX</strain>
    </source>
</reference>
<name>A0A1V3SXS7_9BACT</name>
<protein>
    <submittedName>
        <fullName evidence="1">Uncharacterized protein</fullName>
    </submittedName>
</protein>
<proteinExistence type="predicted"/>
<dbReference type="AlphaFoldDB" id="A0A1V3SXS7"/>
<gene>
    <name evidence="1" type="ORF">BOX24_02125</name>
</gene>
<accession>A0A1V3SXS7</accession>
<evidence type="ECO:0000313" key="1">
    <source>
        <dbReference type="EMBL" id="OOH74406.1"/>
    </source>
</evidence>
<sequence>MGGHLPRPPDPEEGHSEFLIELPNEDSAIRLIGALLWAFHEQWSTGKKYLDMTEYHEWKKQESFKTSPPLAIVE</sequence>
<dbReference type="Proteomes" id="UP000188586">
    <property type="component" value="Unassembled WGS sequence"/>
</dbReference>
<dbReference type="EMBL" id="MPOJ01000004">
    <property type="protein sequence ID" value="OOH74406.1"/>
    <property type="molecule type" value="Genomic_DNA"/>
</dbReference>
<organism evidence="1 2">
    <name type="scientific">Leptospirillum ferriphilum</name>
    <dbReference type="NCBI Taxonomy" id="178606"/>
    <lineage>
        <taxon>Bacteria</taxon>
        <taxon>Pseudomonadati</taxon>
        <taxon>Nitrospirota</taxon>
        <taxon>Nitrospiria</taxon>
        <taxon>Nitrospirales</taxon>
        <taxon>Nitrospiraceae</taxon>
        <taxon>Leptospirillum</taxon>
    </lineage>
</organism>
<evidence type="ECO:0000313" key="2">
    <source>
        <dbReference type="Proteomes" id="UP000188586"/>
    </source>
</evidence>